<dbReference type="InterPro" id="IPR008969">
    <property type="entry name" value="CarboxyPept-like_regulatory"/>
</dbReference>
<keyword evidence="4 8" id="KW-0812">Transmembrane</keyword>
<keyword evidence="3 8" id="KW-1134">Transmembrane beta strand</keyword>
<evidence type="ECO:0000256" key="7">
    <source>
        <dbReference type="ARBA" id="ARBA00023237"/>
    </source>
</evidence>
<keyword evidence="5 9" id="KW-0798">TonB box</keyword>
<keyword evidence="7 8" id="KW-0998">Cell outer membrane</keyword>
<dbReference type="SUPFAM" id="SSF56935">
    <property type="entry name" value="Porins"/>
    <property type="match status" value="1"/>
</dbReference>
<dbReference type="InterPro" id="IPR036942">
    <property type="entry name" value="Beta-barrel_TonB_sf"/>
</dbReference>
<evidence type="ECO:0000256" key="9">
    <source>
        <dbReference type="RuleBase" id="RU003357"/>
    </source>
</evidence>
<organism evidence="12 13">
    <name type="scientific">Fermentimonas caenicola</name>
    <dbReference type="NCBI Taxonomy" id="1562970"/>
    <lineage>
        <taxon>Bacteria</taxon>
        <taxon>Pseudomonadati</taxon>
        <taxon>Bacteroidota</taxon>
        <taxon>Bacteroidia</taxon>
        <taxon>Bacteroidales</taxon>
        <taxon>Dysgonomonadaceae</taxon>
        <taxon>Fermentimonas</taxon>
    </lineage>
</organism>
<protein>
    <submittedName>
        <fullName evidence="12">TonB-dependent receptor plug</fullName>
    </submittedName>
</protein>
<evidence type="ECO:0000259" key="10">
    <source>
        <dbReference type="Pfam" id="PF00593"/>
    </source>
</evidence>
<evidence type="ECO:0000256" key="6">
    <source>
        <dbReference type="ARBA" id="ARBA00023136"/>
    </source>
</evidence>
<name>A0A098BXM5_9BACT</name>
<dbReference type="HOGENOM" id="CLU_004317_1_1_10"/>
<dbReference type="Pfam" id="PF13715">
    <property type="entry name" value="CarbopepD_reg_2"/>
    <property type="match status" value="1"/>
</dbReference>
<dbReference type="InterPro" id="IPR012910">
    <property type="entry name" value="Plug_dom"/>
</dbReference>
<evidence type="ECO:0000256" key="8">
    <source>
        <dbReference type="PROSITE-ProRule" id="PRU01360"/>
    </source>
</evidence>
<dbReference type="AlphaFoldDB" id="A0A098BXM5"/>
<dbReference type="Pfam" id="PF07715">
    <property type="entry name" value="Plug"/>
    <property type="match status" value="1"/>
</dbReference>
<dbReference type="InterPro" id="IPR023997">
    <property type="entry name" value="TonB-dep_OMP_SusC/RagA_CS"/>
</dbReference>
<evidence type="ECO:0000313" key="12">
    <source>
        <dbReference type="EMBL" id="CEA15419.1"/>
    </source>
</evidence>
<evidence type="ECO:0000259" key="11">
    <source>
        <dbReference type="Pfam" id="PF07715"/>
    </source>
</evidence>
<dbReference type="NCBIfam" id="TIGR04057">
    <property type="entry name" value="SusC_RagA_signa"/>
    <property type="match status" value="1"/>
</dbReference>
<comment type="subcellular location">
    <subcellularLocation>
        <location evidence="1 8">Cell outer membrane</location>
        <topology evidence="1 8">Multi-pass membrane protein</topology>
    </subcellularLocation>
</comment>
<evidence type="ECO:0000313" key="13">
    <source>
        <dbReference type="Proteomes" id="UP000032417"/>
    </source>
</evidence>
<feature type="domain" description="TonB-dependent receptor plug" evidence="11">
    <location>
        <begin position="234"/>
        <end position="338"/>
    </location>
</feature>
<dbReference type="Gene3D" id="2.170.130.10">
    <property type="entry name" value="TonB-dependent receptor, plug domain"/>
    <property type="match status" value="1"/>
</dbReference>
<dbReference type="EMBL" id="LN515532">
    <property type="protein sequence ID" value="CEA15419.1"/>
    <property type="molecule type" value="Genomic_DNA"/>
</dbReference>
<keyword evidence="12" id="KW-0675">Receptor</keyword>
<dbReference type="KEGG" id="pbt:ING2E5B_0652"/>
<evidence type="ECO:0000256" key="5">
    <source>
        <dbReference type="ARBA" id="ARBA00023077"/>
    </source>
</evidence>
<dbReference type="InterPro" id="IPR039426">
    <property type="entry name" value="TonB-dep_rcpt-like"/>
</dbReference>
<proteinExistence type="inferred from homology"/>
<dbReference type="Pfam" id="PF00593">
    <property type="entry name" value="TonB_dep_Rec_b-barrel"/>
    <property type="match status" value="1"/>
</dbReference>
<comment type="similarity">
    <text evidence="8 9">Belongs to the TonB-dependent receptor family.</text>
</comment>
<sequence>MKKNILPDHFTYKSDLKNLINIMTTCLLFLFVFTFHLMATNSNAQDAVVKLNSNSTTVSQLIKEIESQTDYLVVYSNREVDINRKVKFKNKSNKVSNYLNEAFSGTDIGYNFENDYIVLSKKALENSTVISETIKAIQQGRTITGKVTDEHGDPIIGATIVVKSNPTQGTVTDIDGTFSLLNAPDNAVLIVTYVGMRSQEVNTAGLSTINIVLETDVELLDEIIVVGYGTTQKVNLTGAVEQVTSEVFENRPITNISQGLVGVIPNLNISLTDGKPTQSPSFNVRGTTSIGQGGSALVLIDGVEGDPRMLNPNDIESISVLKDAASSSIYGARAAFGVVLITTKTASKGRTSVNYSSNFSSRRPTTTPDNITDSYPWAKGFSDAWSNWNDDGRTPTAVNKTLSFSPEYLAEIKRRWEDPSLPRIEINPTTGAYEYYYSTDWYDELYKDSFFAQDHNVSVSGGNDLASYYVSGRYNGEDGLYKYNTDTYSMYNLRARGNVQIFEWLAIDNNTEYSKMSYHQPINVGEGGNIWRNIADEGHPLAPLTNPDGTLTFPAAYTIGDRYLGKSGADLTQKIIKNKTALEADFLDKSLTLRADFTFQNTEYGHDQIRVQVPYSRYEGQIGYTGTNTNDFQERRSTTEYLATNVYANYIKSFNERHNFEFLAGFNYEQSTYNNITMTRNGIVYEDAKDINLALGNNITTSGGYNKWRVAGSFFRVNYNYMQRYLLEVNGRYDGSSRFPSNQQWAFFPSFSAAWRLTEEAFWEVDPNAISNIKFRISYGSLGNGSISPYTFTENFSISQSGRILGDTRPQRTAQPGVIPNTLTWETATTGNIGLDLNMLRNRLSFTGDLYRRWTKDMYTVGPSVPAVFGTGVPKGNYASLETTGWEISLNWMDKFNLDGKPFNYSARASVADSKAIITDYYNPDYLLTDYYIGQTIGEIWGYQVEGLFKSYDEIANSPSQSNIPAHNTRVNHPGDLKFKNLDGDDEIYHGLNRVGDSGDKTIIGNSSPRYVYGLTLGADWNNFFLTTFFQGVGKQQWYPSTESRFWGQYNRPYNQYPRWHESRMFREELQNFDAYLPLLSGYTASSSSRQLGMPNDRYLQNVAYVRLKTLNFGYNLPSSITSMLQANSISVYLSGENIWTWSPLYRLTKDTDVTNVWRAGSQLTGMNSDDTRGDGDGYNYPTLSTFSVGISINF</sequence>
<dbReference type="PATRIC" id="fig|1562970.3.peg.651"/>
<evidence type="ECO:0000256" key="2">
    <source>
        <dbReference type="ARBA" id="ARBA00022448"/>
    </source>
</evidence>
<keyword evidence="2 8" id="KW-0813">Transport</keyword>
<dbReference type="FunFam" id="2.60.40.1120:FF:000003">
    <property type="entry name" value="Outer membrane protein Omp121"/>
    <property type="match status" value="1"/>
</dbReference>
<dbReference type="Proteomes" id="UP000032417">
    <property type="component" value="Chromosome 1"/>
</dbReference>
<dbReference type="SUPFAM" id="SSF49464">
    <property type="entry name" value="Carboxypeptidase regulatory domain-like"/>
    <property type="match status" value="1"/>
</dbReference>
<dbReference type="PROSITE" id="PS52016">
    <property type="entry name" value="TONB_DEPENDENT_REC_3"/>
    <property type="match status" value="1"/>
</dbReference>
<keyword evidence="6 8" id="KW-0472">Membrane</keyword>
<accession>A0A098BXM5</accession>
<evidence type="ECO:0000256" key="3">
    <source>
        <dbReference type="ARBA" id="ARBA00022452"/>
    </source>
</evidence>
<dbReference type="STRING" id="1562970.ING2E5B_0652"/>
<dbReference type="InterPro" id="IPR000531">
    <property type="entry name" value="Beta-barrel_TonB"/>
</dbReference>
<dbReference type="NCBIfam" id="TIGR04056">
    <property type="entry name" value="OMP_RagA_SusC"/>
    <property type="match status" value="1"/>
</dbReference>
<keyword evidence="13" id="KW-1185">Reference proteome</keyword>
<evidence type="ECO:0000256" key="4">
    <source>
        <dbReference type="ARBA" id="ARBA00022692"/>
    </source>
</evidence>
<reference evidence="12 13" key="1">
    <citation type="submission" date="2014-08" db="EMBL/GenBank/DDBJ databases">
        <authorList>
            <person name="Wibberg D."/>
        </authorList>
    </citation>
    <scope>NUCLEOTIDE SEQUENCE [LARGE SCALE GENOMIC DNA]</scope>
    <source>
        <strain evidence="13">ING2-E5B</strain>
    </source>
</reference>
<dbReference type="Gene3D" id="2.40.170.20">
    <property type="entry name" value="TonB-dependent receptor, beta-barrel domain"/>
    <property type="match status" value="1"/>
</dbReference>
<dbReference type="GO" id="GO:0009279">
    <property type="term" value="C:cell outer membrane"/>
    <property type="evidence" value="ECO:0007669"/>
    <property type="project" value="UniProtKB-SubCell"/>
</dbReference>
<dbReference type="InterPro" id="IPR023996">
    <property type="entry name" value="TonB-dep_OMP_SusC/RagA"/>
</dbReference>
<feature type="domain" description="TonB-dependent receptor-like beta-barrel" evidence="10">
    <location>
        <begin position="580"/>
        <end position="1044"/>
    </location>
</feature>
<dbReference type="InterPro" id="IPR037066">
    <property type="entry name" value="Plug_dom_sf"/>
</dbReference>
<dbReference type="Gene3D" id="2.60.40.1120">
    <property type="entry name" value="Carboxypeptidase-like, regulatory domain"/>
    <property type="match status" value="1"/>
</dbReference>
<gene>
    <name evidence="12" type="ORF">ING2E5B_0652</name>
</gene>
<evidence type="ECO:0000256" key="1">
    <source>
        <dbReference type="ARBA" id="ARBA00004571"/>
    </source>
</evidence>